<sequence length="617" mass="69727">MGVYHHLLKLFFNQYMIINKYHPMKELETIRLTVPDQALDQSSFFDSGGAAVNAWVAKLPMTNVGETTRMLFQALTELNTVKLLPSVRMAMLDQLRVPIYYTSNALSKHFLKQPILLPQKSQKVAALTFEMHQLLATGYLLVATHSIALASSDKQEAHPPIASALHRLITEHSRNIQRQLQLYQPLAIHSWRDLHQFYWLARQQNVLQQIVVDAEFGDCTVEESYIRILLLGCSKPNQLRQDDLERFFKPAAAWAAYCTLEFDDHESLFLVNLLDDKPAIYRKLQGSHVDPQSMGLNTKKLSEHLSLVRKNSDLETLNITIDNCLISNDLLSHLTMAWSLTADRSSIRTVTTGELEICVGLSATHHFLLGGASFESLVHEPGDTSFLLENNNPFMNARPNPSREKDVWDSPFKSNLSNSDPALQSIDYQVRNNKQTANTAVDKHDSYSVTIVNSSDDGYGLTAPDDTGVPLKAGEIIGIKKAAWDNWSTAVIRWVSHRRDDQSQLGIELISDNASPYGAQIMAKKDDRNEYLRVILLPEIATINQQKTLLTAKFPFKTGQKLTLNQYGKRQQIKLGKKLNTTGSYNQFEIREVAILSHPTEKSGPKDDEFDSLWNKL</sequence>
<reference evidence="1 2" key="1">
    <citation type="journal article" date="2010" name="J. Bacteriol.">
        <title>Genome sequence of the oligotrophic marine Gammaproteobacterium HTCC2143, isolated from the Oregon Coast.</title>
        <authorList>
            <person name="Oh H.M."/>
            <person name="Kang I."/>
            <person name="Ferriera S."/>
            <person name="Giovannoni S.J."/>
            <person name="Cho J.C."/>
        </authorList>
    </citation>
    <scope>NUCLEOTIDE SEQUENCE [LARGE SCALE GENOMIC DNA]</scope>
    <source>
        <strain evidence="1 2">HTCC2143</strain>
    </source>
</reference>
<name>A0Y8S2_9GAMM</name>
<protein>
    <submittedName>
        <fullName evidence="1">GTPase-translation elongation factors</fullName>
    </submittedName>
</protein>
<evidence type="ECO:0000313" key="1">
    <source>
        <dbReference type="EMBL" id="EAW32526.1"/>
    </source>
</evidence>
<organism evidence="1 2">
    <name type="scientific">marine gamma proteobacterium HTCC2143</name>
    <dbReference type="NCBI Taxonomy" id="247633"/>
    <lineage>
        <taxon>Bacteria</taxon>
        <taxon>Pseudomonadati</taxon>
        <taxon>Pseudomonadota</taxon>
        <taxon>Gammaproteobacteria</taxon>
        <taxon>Cellvibrionales</taxon>
        <taxon>Spongiibacteraceae</taxon>
        <taxon>BD1-7 clade</taxon>
    </lineage>
</organism>
<dbReference type="STRING" id="247633.GP2143_14761"/>
<keyword evidence="1" id="KW-0251">Elongation factor</keyword>
<gene>
    <name evidence="1" type="ORF">GP2143_14761</name>
</gene>
<dbReference type="EMBL" id="AAVT01000001">
    <property type="protein sequence ID" value="EAW32526.1"/>
    <property type="molecule type" value="Genomic_DNA"/>
</dbReference>
<proteinExistence type="predicted"/>
<dbReference type="GO" id="GO:0003746">
    <property type="term" value="F:translation elongation factor activity"/>
    <property type="evidence" value="ECO:0007669"/>
    <property type="project" value="UniProtKB-KW"/>
</dbReference>
<evidence type="ECO:0000313" key="2">
    <source>
        <dbReference type="Proteomes" id="UP000004931"/>
    </source>
</evidence>
<accession>A0Y8S2</accession>
<keyword evidence="2" id="KW-1185">Reference proteome</keyword>
<comment type="caution">
    <text evidence="1">The sequence shown here is derived from an EMBL/GenBank/DDBJ whole genome shotgun (WGS) entry which is preliminary data.</text>
</comment>
<dbReference type="eggNOG" id="ENOG502Z85G">
    <property type="taxonomic scope" value="Bacteria"/>
</dbReference>
<dbReference type="Proteomes" id="UP000004931">
    <property type="component" value="Unassembled WGS sequence"/>
</dbReference>
<dbReference type="AlphaFoldDB" id="A0Y8S2"/>
<keyword evidence="1" id="KW-0648">Protein biosynthesis</keyword>